<dbReference type="Proteomes" id="UP000825729">
    <property type="component" value="Unassembled WGS sequence"/>
</dbReference>
<accession>A0AAV7EBN0</accession>
<evidence type="ECO:0000256" key="1">
    <source>
        <dbReference type="SAM" id="MobiDB-lite"/>
    </source>
</evidence>
<proteinExistence type="predicted"/>
<evidence type="ECO:0000313" key="3">
    <source>
        <dbReference type="Proteomes" id="UP000825729"/>
    </source>
</evidence>
<name>A0AAV7EBN0_ARIFI</name>
<protein>
    <submittedName>
        <fullName evidence="2">Uncharacterized protein</fullName>
    </submittedName>
</protein>
<feature type="compositionally biased region" description="Polar residues" evidence="1">
    <location>
        <begin position="106"/>
        <end position="120"/>
    </location>
</feature>
<keyword evidence="3" id="KW-1185">Reference proteome</keyword>
<organism evidence="2 3">
    <name type="scientific">Aristolochia fimbriata</name>
    <name type="common">White veined hardy Dutchman's pipe vine</name>
    <dbReference type="NCBI Taxonomy" id="158543"/>
    <lineage>
        <taxon>Eukaryota</taxon>
        <taxon>Viridiplantae</taxon>
        <taxon>Streptophyta</taxon>
        <taxon>Embryophyta</taxon>
        <taxon>Tracheophyta</taxon>
        <taxon>Spermatophyta</taxon>
        <taxon>Magnoliopsida</taxon>
        <taxon>Magnoliidae</taxon>
        <taxon>Piperales</taxon>
        <taxon>Aristolochiaceae</taxon>
        <taxon>Aristolochia</taxon>
    </lineage>
</organism>
<sequence length="175" mass="20318">MTFKQRHRFPNPDLLKEIPLKFNLSLASSKLRSKFIFVHLYWRVTIISVARSQNQVLSNRIVILLPRKSQCPIRALKSPRNRNLACRRESKRENAKSSIPKKKNLQMENNEESGCTTNSRLVGREGEPAMEMSHRTSISSFGNWDLFNLSFIIIHPIIRSHDKQILVSYPKFTNG</sequence>
<feature type="region of interest" description="Disordered" evidence="1">
    <location>
        <begin position="82"/>
        <end position="121"/>
    </location>
</feature>
<reference evidence="2 3" key="1">
    <citation type="submission" date="2021-07" db="EMBL/GenBank/DDBJ databases">
        <title>The Aristolochia fimbriata genome: insights into angiosperm evolution, floral development and chemical biosynthesis.</title>
        <authorList>
            <person name="Jiao Y."/>
        </authorList>
    </citation>
    <scope>NUCLEOTIDE SEQUENCE [LARGE SCALE GENOMIC DNA]</scope>
    <source>
        <strain evidence="2">IBCAS-2021</strain>
        <tissue evidence="2">Leaf</tissue>
    </source>
</reference>
<evidence type="ECO:0000313" key="2">
    <source>
        <dbReference type="EMBL" id="KAG9445806.1"/>
    </source>
</evidence>
<dbReference type="AlphaFoldDB" id="A0AAV7EBN0"/>
<dbReference type="EMBL" id="JAINDJ010000005">
    <property type="protein sequence ID" value="KAG9445806.1"/>
    <property type="molecule type" value="Genomic_DNA"/>
</dbReference>
<gene>
    <name evidence="2" type="ORF">H6P81_011934</name>
</gene>
<feature type="compositionally biased region" description="Basic and acidic residues" evidence="1">
    <location>
        <begin position="86"/>
        <end position="95"/>
    </location>
</feature>
<comment type="caution">
    <text evidence="2">The sequence shown here is derived from an EMBL/GenBank/DDBJ whole genome shotgun (WGS) entry which is preliminary data.</text>
</comment>